<feature type="compositionally biased region" description="Polar residues" evidence="1">
    <location>
        <begin position="496"/>
        <end position="519"/>
    </location>
</feature>
<dbReference type="Proteomes" id="UP001318040">
    <property type="component" value="Chromosome 66"/>
</dbReference>
<feature type="compositionally biased region" description="Basic and acidic residues" evidence="1">
    <location>
        <begin position="149"/>
        <end position="163"/>
    </location>
</feature>
<gene>
    <name evidence="4" type="primary">LOC116956620</name>
</gene>
<feature type="region of interest" description="Disordered" evidence="1">
    <location>
        <begin position="136"/>
        <end position="163"/>
    </location>
</feature>
<evidence type="ECO:0000313" key="3">
    <source>
        <dbReference type="Proteomes" id="UP001318040"/>
    </source>
</evidence>
<evidence type="ECO:0000259" key="2">
    <source>
        <dbReference type="Pfam" id="PF13837"/>
    </source>
</evidence>
<dbReference type="AlphaFoldDB" id="A0AAJ7XI91"/>
<feature type="compositionally biased region" description="Basic residues" evidence="1">
    <location>
        <begin position="448"/>
        <end position="464"/>
    </location>
</feature>
<protein>
    <submittedName>
        <fullName evidence="4">Uncharacterized protein LOC116956620 isoform X3</fullName>
    </submittedName>
</protein>
<feature type="domain" description="Myb/SANT-like DNA-binding" evidence="2">
    <location>
        <begin position="213"/>
        <end position="296"/>
    </location>
</feature>
<dbReference type="InterPro" id="IPR044822">
    <property type="entry name" value="Myb_DNA-bind_4"/>
</dbReference>
<name>A0AAJ7XI91_PETMA</name>
<sequence length="519" mass="58185">MASHVELPFIKQEHDETSSPRMYPDVTVKLDAGPAVKEEDGGSLGTDMMNIALKTEVDDNGPYLKIEGISERPEEPEDSHECLAASDQNFIEVELSEEDSCKGAADEEKETELLCEDCGKGSCLEIKTDKAECTSNKTPQACKQCGKGRPREGIHRPHFDNNGHTRNLEMNLASASSFIQYKSPTGVSATPAHVFFPHPGNLDTASSAAHGSPWTDLETFAMLKIIEDNPDISSKINSPPGLHKGGLFVKIQRELLKKGICRYPRQIQLRWRRMMIDYAFWNKEENKGKGRKLRSYMQVFVKLRGLPDLDENDVYSLESTTKDALEMSVGEPPEVEEKSKTIVQDNFNLAEMEERIKSEMNKKIEEKFAETFKHVNSCLTIIVERQNSMNSRLEKIEFSLANLSGGDVERVDNQRDLGRGIIPSAAMSVPEIDLAKRITRQSADKHKGGAHKKCVARDHPKKRAEKQAATKQISKKRKLHEFEQPLQETKSVDTCLANQTSNNTRGKTRAQTKTSAQLQ</sequence>
<evidence type="ECO:0000313" key="4">
    <source>
        <dbReference type="RefSeq" id="XP_032834263.1"/>
    </source>
</evidence>
<dbReference type="RefSeq" id="XP_032834263.1">
    <property type="nucleotide sequence ID" value="XM_032978372.1"/>
</dbReference>
<organism evidence="3 4">
    <name type="scientific">Petromyzon marinus</name>
    <name type="common">Sea lamprey</name>
    <dbReference type="NCBI Taxonomy" id="7757"/>
    <lineage>
        <taxon>Eukaryota</taxon>
        <taxon>Metazoa</taxon>
        <taxon>Chordata</taxon>
        <taxon>Craniata</taxon>
        <taxon>Vertebrata</taxon>
        <taxon>Cyclostomata</taxon>
        <taxon>Hyperoartia</taxon>
        <taxon>Petromyzontiformes</taxon>
        <taxon>Petromyzontidae</taxon>
        <taxon>Petromyzon</taxon>
    </lineage>
</organism>
<dbReference type="Pfam" id="PF13837">
    <property type="entry name" value="Myb_DNA-bind_4"/>
    <property type="match status" value="1"/>
</dbReference>
<feature type="region of interest" description="Disordered" evidence="1">
    <location>
        <begin position="1"/>
        <end position="25"/>
    </location>
</feature>
<feature type="region of interest" description="Disordered" evidence="1">
    <location>
        <begin position="440"/>
        <end position="519"/>
    </location>
</feature>
<accession>A0AAJ7XI91</accession>
<evidence type="ECO:0000256" key="1">
    <source>
        <dbReference type="SAM" id="MobiDB-lite"/>
    </source>
</evidence>
<proteinExistence type="predicted"/>
<keyword evidence="3" id="KW-1185">Reference proteome</keyword>
<reference evidence="4" key="1">
    <citation type="submission" date="2025-08" db="UniProtKB">
        <authorList>
            <consortium name="RefSeq"/>
        </authorList>
    </citation>
    <scope>IDENTIFICATION</scope>
    <source>
        <tissue evidence="4">Sperm</tissue>
    </source>
</reference>